<comment type="similarity">
    <text evidence="5">Belongs to the terpene synthase family. Tpsa subfamily.</text>
</comment>
<protein>
    <submittedName>
        <fullName evidence="8">Uncharacterized protein</fullName>
    </submittedName>
</protein>
<dbReference type="SUPFAM" id="SSF48576">
    <property type="entry name" value="Terpenoid synthases"/>
    <property type="match status" value="1"/>
</dbReference>
<dbReference type="Gene3D" id="1.10.600.10">
    <property type="entry name" value="Farnesyl Diphosphate Synthase"/>
    <property type="match status" value="1"/>
</dbReference>
<evidence type="ECO:0000259" key="6">
    <source>
        <dbReference type="Pfam" id="PF01397"/>
    </source>
</evidence>
<dbReference type="FunFam" id="1.50.10.130:FF:000001">
    <property type="entry name" value="Isoprene synthase, chloroplastic"/>
    <property type="match status" value="1"/>
</dbReference>
<keyword evidence="2" id="KW-0479">Metal-binding</keyword>
<comment type="caution">
    <text evidence="8">The sequence shown here is derived from an EMBL/GenBank/DDBJ whole genome shotgun (WGS) entry which is preliminary data.</text>
</comment>
<organism evidence="8 9">
    <name type="scientific">Acer saccharum</name>
    <name type="common">Sugar maple</name>
    <dbReference type="NCBI Taxonomy" id="4024"/>
    <lineage>
        <taxon>Eukaryota</taxon>
        <taxon>Viridiplantae</taxon>
        <taxon>Streptophyta</taxon>
        <taxon>Embryophyta</taxon>
        <taxon>Tracheophyta</taxon>
        <taxon>Spermatophyta</taxon>
        <taxon>Magnoliopsida</taxon>
        <taxon>eudicotyledons</taxon>
        <taxon>Gunneridae</taxon>
        <taxon>Pentapetalae</taxon>
        <taxon>rosids</taxon>
        <taxon>malvids</taxon>
        <taxon>Sapindales</taxon>
        <taxon>Sapindaceae</taxon>
        <taxon>Hippocastanoideae</taxon>
        <taxon>Acereae</taxon>
        <taxon>Acer</taxon>
    </lineage>
</organism>
<dbReference type="Gene3D" id="1.50.10.130">
    <property type="entry name" value="Terpene synthase, N-terminal domain"/>
    <property type="match status" value="1"/>
</dbReference>
<dbReference type="Proteomes" id="UP001168877">
    <property type="component" value="Unassembled WGS sequence"/>
</dbReference>
<dbReference type="InterPro" id="IPR050148">
    <property type="entry name" value="Terpene_synthase-like"/>
</dbReference>
<name>A0AA39T828_ACESA</name>
<dbReference type="CDD" id="cd00684">
    <property type="entry name" value="Terpene_cyclase_plant_C1"/>
    <property type="match status" value="1"/>
</dbReference>
<dbReference type="GO" id="GO:0000287">
    <property type="term" value="F:magnesium ion binding"/>
    <property type="evidence" value="ECO:0007669"/>
    <property type="project" value="InterPro"/>
</dbReference>
<keyword evidence="9" id="KW-1185">Reference proteome</keyword>
<comment type="cofactor">
    <cofactor evidence="1">
        <name>Mg(2+)</name>
        <dbReference type="ChEBI" id="CHEBI:18420"/>
    </cofactor>
</comment>
<dbReference type="InterPro" id="IPR034741">
    <property type="entry name" value="Terpene_cyclase-like_1_C"/>
</dbReference>
<evidence type="ECO:0000256" key="2">
    <source>
        <dbReference type="ARBA" id="ARBA00022723"/>
    </source>
</evidence>
<dbReference type="InterPro" id="IPR001906">
    <property type="entry name" value="Terpene_synth_N"/>
</dbReference>
<dbReference type="Pfam" id="PF03936">
    <property type="entry name" value="Terpene_synth_C"/>
    <property type="match status" value="1"/>
</dbReference>
<keyword evidence="3" id="KW-0460">Magnesium</keyword>
<evidence type="ECO:0000313" key="9">
    <source>
        <dbReference type="Proteomes" id="UP001168877"/>
    </source>
</evidence>
<feature type="domain" description="Terpene synthase N-terminal" evidence="6">
    <location>
        <begin position="93"/>
        <end position="264"/>
    </location>
</feature>
<dbReference type="FunFam" id="1.10.600.10:FF:000007">
    <property type="entry name" value="Isoprene synthase, chloroplastic"/>
    <property type="match status" value="1"/>
</dbReference>
<accession>A0AA39T828</accession>
<dbReference type="InterPro" id="IPR005630">
    <property type="entry name" value="Terpene_synthase_metal-bd"/>
</dbReference>
<keyword evidence="4" id="KW-0456">Lyase</keyword>
<dbReference type="PANTHER" id="PTHR31225">
    <property type="entry name" value="OS04G0344100 PROTEIN-RELATED"/>
    <property type="match status" value="1"/>
</dbReference>
<feature type="domain" description="Terpene synthase metal-binding" evidence="7">
    <location>
        <begin position="321"/>
        <end position="559"/>
    </location>
</feature>
<dbReference type="GO" id="GO:0016102">
    <property type="term" value="P:diterpenoid biosynthetic process"/>
    <property type="evidence" value="ECO:0007669"/>
    <property type="project" value="InterPro"/>
</dbReference>
<dbReference type="InterPro" id="IPR044814">
    <property type="entry name" value="Terpene_cyclase_plant_C1"/>
</dbReference>
<evidence type="ECO:0000256" key="1">
    <source>
        <dbReference type="ARBA" id="ARBA00001946"/>
    </source>
</evidence>
<evidence type="ECO:0000256" key="4">
    <source>
        <dbReference type="ARBA" id="ARBA00023239"/>
    </source>
</evidence>
<proteinExistence type="inferred from homology"/>
<dbReference type="Pfam" id="PF01397">
    <property type="entry name" value="Terpene_synth"/>
    <property type="match status" value="1"/>
</dbReference>
<evidence type="ECO:0000313" key="8">
    <source>
        <dbReference type="EMBL" id="KAK0603653.1"/>
    </source>
</evidence>
<dbReference type="EMBL" id="JAUESC010000002">
    <property type="protein sequence ID" value="KAK0603653.1"/>
    <property type="molecule type" value="Genomic_DNA"/>
</dbReference>
<dbReference type="SFLD" id="SFLDG01019">
    <property type="entry name" value="Terpene_Cyclase_Like_1_C_Termi"/>
    <property type="match status" value="1"/>
</dbReference>
<dbReference type="InterPro" id="IPR008930">
    <property type="entry name" value="Terpenoid_cyclase/PrenylTrfase"/>
</dbReference>
<evidence type="ECO:0000256" key="5">
    <source>
        <dbReference type="ARBA" id="ARBA00038405"/>
    </source>
</evidence>
<dbReference type="InterPro" id="IPR036965">
    <property type="entry name" value="Terpene_synth_N_sf"/>
</dbReference>
<reference evidence="8" key="1">
    <citation type="journal article" date="2022" name="Plant J.">
        <title>Strategies of tolerance reflected in two North American maple genomes.</title>
        <authorList>
            <person name="McEvoy S.L."/>
            <person name="Sezen U.U."/>
            <person name="Trouern-Trend A."/>
            <person name="McMahon S.M."/>
            <person name="Schaberg P.G."/>
            <person name="Yang J."/>
            <person name="Wegrzyn J.L."/>
            <person name="Swenson N.G."/>
        </authorList>
    </citation>
    <scope>NUCLEOTIDE SEQUENCE</scope>
    <source>
        <strain evidence="8">NS2018</strain>
    </source>
</reference>
<dbReference type="InterPro" id="IPR008949">
    <property type="entry name" value="Isoprenoid_synthase_dom_sf"/>
</dbReference>
<dbReference type="SUPFAM" id="SSF48239">
    <property type="entry name" value="Terpenoid cyclases/Protein prenyltransferases"/>
    <property type="match status" value="1"/>
</dbReference>
<dbReference type="PANTHER" id="PTHR31225:SF93">
    <property type="entry name" value="ALPHA-HUMULENE_(-)-(E)-BETA-CARYOPHYLLENE SYNTHASE"/>
    <property type="match status" value="1"/>
</dbReference>
<sequence length="615" mass="71842">MTRAIIPMTKLALVPPKTQHLIMNISALSLAKFPPKISYSWGLSFPCYKSVCRNRFQLACLATNSTSDNVNDKRRLADFPSNIWKDIDTCFTSTSTASRNSEFVESSYGKQIEEVKEMLIAPPTDDDPAKKVGFINLLCRLGVSYHFKSEIDQQLNHIFDAHYSQLKEHHDYDLYTVALLFRVFRQHGYKMSPEVFEKFMDDDGKFKEFVSKDAKGMLSLYEVAHLRVDGEDVLEEAISLTKAHLPSLADKSSPHVAKHIFNALEMPFHKGIPRLETYQYISYYQQDQHRNQLLLNFAKADFNQLQLLHQQEITQLTSWWKDLNLPSKLPYIRDRIMELYFWSVAIYYEPCYSRARLIFTKVLKMMSVLDDTYDSYGTLEELKLFTDALQKWDTSSLDQLPDYMKIIYSEILNLFDEIDKEVVEEGRSYCVAYTKDTLKEMVRGYLQETQWFEEEYEPTFDEYMDNAFVTVGSLSISSTAFIGMEMAGRASFEWLQTWPNVVKAAYKIGRLMGDITSHQFEQKRGHVASGVESYMKQYGILREETVEEFRVMFEKAWKDMNEECMKPTAVPMEHLLRVVNIARLVEVTYKEVDGYTNPEYLKDYITKMFIDRMTF</sequence>
<evidence type="ECO:0000259" key="7">
    <source>
        <dbReference type="Pfam" id="PF03936"/>
    </source>
</evidence>
<dbReference type="SFLD" id="SFLDS00005">
    <property type="entry name" value="Isoprenoid_Synthase_Type_I"/>
    <property type="match status" value="1"/>
</dbReference>
<reference evidence="8" key="2">
    <citation type="submission" date="2023-06" db="EMBL/GenBank/DDBJ databases">
        <authorList>
            <person name="Swenson N.G."/>
            <person name="Wegrzyn J.L."/>
            <person name="Mcevoy S.L."/>
        </authorList>
    </citation>
    <scope>NUCLEOTIDE SEQUENCE</scope>
    <source>
        <strain evidence="8">NS2018</strain>
        <tissue evidence="8">Leaf</tissue>
    </source>
</reference>
<gene>
    <name evidence="8" type="ORF">LWI29_007222</name>
</gene>
<evidence type="ECO:0000256" key="3">
    <source>
        <dbReference type="ARBA" id="ARBA00022842"/>
    </source>
</evidence>
<dbReference type="GO" id="GO:0010333">
    <property type="term" value="F:terpene synthase activity"/>
    <property type="evidence" value="ECO:0007669"/>
    <property type="project" value="InterPro"/>
</dbReference>
<dbReference type="AlphaFoldDB" id="A0AA39T828"/>